<keyword evidence="2" id="KW-0812">Transmembrane</keyword>
<evidence type="ECO:0000313" key="3">
    <source>
        <dbReference type="EMBL" id="ARF11717.1"/>
    </source>
</evidence>
<reference evidence="3" key="1">
    <citation type="journal article" date="2017" name="Science">
        <title>Giant viruses with an expanded complement of translation system components.</title>
        <authorList>
            <person name="Schulz F."/>
            <person name="Yutin N."/>
            <person name="Ivanova N.N."/>
            <person name="Ortega D.R."/>
            <person name="Lee T.K."/>
            <person name="Vierheilig J."/>
            <person name="Daims H."/>
            <person name="Horn M."/>
            <person name="Wagner M."/>
            <person name="Jensen G.J."/>
            <person name="Kyrpides N.C."/>
            <person name="Koonin E.V."/>
            <person name="Woyke T."/>
        </authorList>
    </citation>
    <scope>NUCLEOTIDE SEQUENCE</scope>
    <source>
        <strain evidence="3">KNV1</strain>
    </source>
</reference>
<organism evidence="3">
    <name type="scientific">Klosneuvirus KNV1</name>
    <dbReference type="NCBI Taxonomy" id="1977640"/>
    <lineage>
        <taxon>Viruses</taxon>
        <taxon>Varidnaviria</taxon>
        <taxon>Bamfordvirae</taxon>
        <taxon>Nucleocytoviricota</taxon>
        <taxon>Megaviricetes</taxon>
        <taxon>Imitervirales</taxon>
        <taxon>Mimiviridae</taxon>
        <taxon>Klosneuvirinae</taxon>
        <taxon>Klosneuvirus</taxon>
    </lineage>
</organism>
<feature type="compositionally biased region" description="Acidic residues" evidence="1">
    <location>
        <begin position="95"/>
        <end position="111"/>
    </location>
</feature>
<gene>
    <name evidence="3" type="ORF">Klosneuvirus_2_153</name>
</gene>
<feature type="region of interest" description="Disordered" evidence="1">
    <location>
        <begin position="86"/>
        <end position="112"/>
    </location>
</feature>
<keyword evidence="2" id="KW-0472">Membrane</keyword>
<protein>
    <submittedName>
        <fullName evidence="3">Uncharacterized protein</fullName>
    </submittedName>
</protein>
<feature type="transmembrane region" description="Helical" evidence="2">
    <location>
        <begin position="62"/>
        <end position="82"/>
    </location>
</feature>
<sequence length="153" mass="17604">MSGQQIPNLQAGFRNNIGPQQVELPPPPSLQHMVPRAPAEIQIAGVDENVINVLGMAFQKKYFYLFVGLIVLVAGYFLWKWYSGKGGKKKRYVNDDDEDDEDDDDEDDESFDMLPNQNQLLMQQMLQQQQLQQMMAQKNLQQNNQAQESQNQQ</sequence>
<accession>A0A1V0SJ18</accession>
<evidence type="ECO:0000256" key="1">
    <source>
        <dbReference type="SAM" id="MobiDB-lite"/>
    </source>
</evidence>
<dbReference type="EMBL" id="KY684109">
    <property type="protein sequence ID" value="ARF11717.1"/>
    <property type="molecule type" value="Genomic_DNA"/>
</dbReference>
<keyword evidence="2" id="KW-1133">Transmembrane helix</keyword>
<name>A0A1V0SJ18_9VIRU</name>
<evidence type="ECO:0000256" key="2">
    <source>
        <dbReference type="SAM" id="Phobius"/>
    </source>
</evidence>
<proteinExistence type="predicted"/>